<feature type="transmembrane region" description="Helical" evidence="1">
    <location>
        <begin position="254"/>
        <end position="273"/>
    </location>
</feature>
<dbReference type="Pfam" id="PF19040">
    <property type="entry name" value="SGNH"/>
    <property type="match status" value="1"/>
</dbReference>
<dbReference type="PATRIC" id="fig|178900.7.peg.2398"/>
<feature type="transmembrane region" description="Helical" evidence="1">
    <location>
        <begin position="285"/>
        <end position="303"/>
    </location>
</feature>
<evidence type="ECO:0000256" key="1">
    <source>
        <dbReference type="SAM" id="Phobius"/>
    </source>
</evidence>
<gene>
    <name evidence="4" type="ORF">AD954_11920</name>
</gene>
<dbReference type="InterPro" id="IPR002656">
    <property type="entry name" value="Acyl_transf_3_dom"/>
</dbReference>
<feature type="domain" description="Acyltransferase 3" evidence="2">
    <location>
        <begin position="13"/>
        <end position="339"/>
    </location>
</feature>
<dbReference type="SUPFAM" id="SSF52266">
    <property type="entry name" value="SGNH hydrolase"/>
    <property type="match status" value="1"/>
</dbReference>
<feature type="transmembrane region" description="Helical" evidence="1">
    <location>
        <begin position="16"/>
        <end position="33"/>
    </location>
</feature>
<feature type="transmembrane region" description="Helical" evidence="1">
    <location>
        <begin position="197"/>
        <end position="218"/>
    </location>
</feature>
<dbReference type="InterPro" id="IPR043968">
    <property type="entry name" value="SGNH"/>
</dbReference>
<evidence type="ECO:0000313" key="5">
    <source>
        <dbReference type="Proteomes" id="UP000075462"/>
    </source>
</evidence>
<dbReference type="EMBL" id="LIAA01000052">
    <property type="protein sequence ID" value="KXV76419.1"/>
    <property type="molecule type" value="Genomic_DNA"/>
</dbReference>
<keyword evidence="1" id="KW-1133">Transmembrane helix</keyword>
<dbReference type="PANTHER" id="PTHR23028">
    <property type="entry name" value="ACETYLTRANSFERASE"/>
    <property type="match status" value="1"/>
</dbReference>
<proteinExistence type="predicted"/>
<feature type="transmembrane region" description="Helical" evidence="1">
    <location>
        <begin position="230"/>
        <end position="248"/>
    </location>
</feature>
<dbReference type="GO" id="GO:0016747">
    <property type="term" value="F:acyltransferase activity, transferring groups other than amino-acyl groups"/>
    <property type="evidence" value="ECO:0007669"/>
    <property type="project" value="InterPro"/>
</dbReference>
<evidence type="ECO:0000259" key="3">
    <source>
        <dbReference type="Pfam" id="PF19040"/>
    </source>
</evidence>
<keyword evidence="1" id="KW-0472">Membrane</keyword>
<accession>A0A149V878</accession>
<evidence type="ECO:0000259" key="2">
    <source>
        <dbReference type="Pfam" id="PF01757"/>
    </source>
</evidence>
<reference evidence="4 5" key="1">
    <citation type="submission" date="2015-06" db="EMBL/GenBank/DDBJ databases">
        <title>Improved classification and identification of acetic acid bacteria using matrix-assisted laser desorption/ionization time-of-flight mass spectrometry; Gluconobacter nephelii and Gluconobacter uchimurae are later heterotypic synonyms of Gluconobacter japonicus and Gluconobacter oxydans, respectively.</title>
        <authorList>
            <person name="Li L."/>
            <person name="Cleenwerck I."/>
            <person name="De Vuyst L."/>
            <person name="Vandamme P."/>
        </authorList>
    </citation>
    <scope>NUCLEOTIDE SEQUENCE [LARGE SCALE GENOMIC DNA]</scope>
    <source>
        <strain evidence="4 5">LMG 1545</strain>
    </source>
</reference>
<evidence type="ECO:0000313" key="4">
    <source>
        <dbReference type="EMBL" id="KXV76419.1"/>
    </source>
</evidence>
<name>A0A149V878_9PROT</name>
<feature type="domain" description="SGNH" evidence="3">
    <location>
        <begin position="417"/>
        <end position="636"/>
    </location>
</feature>
<feature type="transmembrane region" description="Helical" evidence="1">
    <location>
        <begin position="167"/>
        <end position="185"/>
    </location>
</feature>
<dbReference type="Pfam" id="PF01757">
    <property type="entry name" value="Acyl_transf_3"/>
    <property type="match status" value="1"/>
</dbReference>
<evidence type="ECO:0008006" key="6">
    <source>
        <dbReference type="Google" id="ProtNLM"/>
    </source>
</evidence>
<feature type="transmembrane region" description="Helical" evidence="1">
    <location>
        <begin position="323"/>
        <end position="342"/>
    </location>
</feature>
<dbReference type="InterPro" id="IPR050879">
    <property type="entry name" value="Acyltransferase_3"/>
</dbReference>
<feature type="transmembrane region" description="Helical" evidence="1">
    <location>
        <begin position="39"/>
        <end position="59"/>
    </location>
</feature>
<feature type="transmembrane region" description="Helical" evidence="1">
    <location>
        <begin position="107"/>
        <end position="125"/>
    </location>
</feature>
<dbReference type="AlphaFoldDB" id="A0A149V878"/>
<dbReference type="OrthoDB" id="9796461at2"/>
<dbReference type="GO" id="GO:0016020">
    <property type="term" value="C:membrane"/>
    <property type="evidence" value="ECO:0007669"/>
    <property type="project" value="TreeGrafter"/>
</dbReference>
<dbReference type="Proteomes" id="UP000075462">
    <property type="component" value="Unassembled WGS sequence"/>
</dbReference>
<keyword evidence="1" id="KW-0812">Transmembrane</keyword>
<organism evidence="4 5">
    <name type="scientific">Acetobacter cerevisiae</name>
    <dbReference type="NCBI Taxonomy" id="178900"/>
    <lineage>
        <taxon>Bacteria</taxon>
        <taxon>Pseudomonadati</taxon>
        <taxon>Pseudomonadota</taxon>
        <taxon>Alphaproteobacteria</taxon>
        <taxon>Acetobacterales</taxon>
        <taxon>Acetobacteraceae</taxon>
        <taxon>Acetobacter</taxon>
    </lineage>
</organism>
<sequence>MSRLPLLHPNYRKDIDGLRAVAVLSVVIFHAFPDYMAGGFIGVDVFFVISGYLISTIILKNLDKDCFSFSEFYVRRINRIFPDLIVVLLFCYAFGWFALLSDEYMKLGKYIIGGAFFVSNFVLYYENGYFDDASELKPLLHLWSLGIEEQFYIFCPLVLWAAFRKKFKILGVIILFCGLSFFWNIKTVHSNPLADFYFPQTRFWELLSGGLLAWITLYKPEFASYFKGGIGGNSASAFGCLLLLYGVFSLDRTIGFPGYYALIPVLSAVLIIFSGSDAWVNRHILSHKYAVWVGLISFPLYLWHWPLLSLARIIQGEAVPPGIRAGILGVAFLLAWLTYKFIERPLRFGGNQALKASLYGVAMLCVGILGYNVYSGEGIPDRLSNFNQKNKTILSQIVSPPKLLRNKQCEQYFSQYEGGLCVLKDDKAPDILLFGDSHALQYYTGLRDALPQKNIAMLGAGWTGDALNPLLGAYQPAGAYYKIQKQIYDIIQSNNGISDIIISCYRNICVNDSFEKNMRNTLNVLLSAKKTVTFVFDVPDIPFYPKLCLDSRPFRLYSHVRKPCAFSTVDYAEESKSYKDRVYKVLADYPSVEVYDPSRFLCDDRLCYAIKAGKLLYRNGKSNSHLSDDGSAFISQSLSGLIGHQGL</sequence>
<feature type="transmembrane region" description="Helical" evidence="1">
    <location>
        <begin position="354"/>
        <end position="374"/>
    </location>
</feature>
<feature type="transmembrane region" description="Helical" evidence="1">
    <location>
        <begin position="80"/>
        <end position="101"/>
    </location>
</feature>
<dbReference type="GO" id="GO:0009103">
    <property type="term" value="P:lipopolysaccharide biosynthetic process"/>
    <property type="evidence" value="ECO:0007669"/>
    <property type="project" value="TreeGrafter"/>
</dbReference>
<dbReference type="PANTHER" id="PTHR23028:SF53">
    <property type="entry name" value="ACYL_TRANSF_3 DOMAIN-CONTAINING PROTEIN"/>
    <property type="match status" value="1"/>
</dbReference>
<comment type="caution">
    <text evidence="4">The sequence shown here is derived from an EMBL/GenBank/DDBJ whole genome shotgun (WGS) entry which is preliminary data.</text>
</comment>
<protein>
    <recommendedName>
        <fullName evidence="6">Acyltransferase</fullName>
    </recommendedName>
</protein>
<dbReference type="RefSeq" id="WP_062273879.1">
    <property type="nucleotide sequence ID" value="NZ_LIAA01000052.1"/>
</dbReference>